<feature type="domain" description="Plasmid pRiA4b Orf3-like" evidence="1">
    <location>
        <begin position="288"/>
        <end position="410"/>
    </location>
</feature>
<organism evidence="2 3">
    <name type="scientific">Paenibacillus qinlingensis</name>
    <dbReference type="NCBI Taxonomy" id="1837343"/>
    <lineage>
        <taxon>Bacteria</taxon>
        <taxon>Bacillati</taxon>
        <taxon>Bacillota</taxon>
        <taxon>Bacilli</taxon>
        <taxon>Bacillales</taxon>
        <taxon>Paenibacillaceae</taxon>
        <taxon>Paenibacillus</taxon>
    </lineage>
</organism>
<reference evidence="2 3" key="1">
    <citation type="submission" date="2023-07" db="EMBL/GenBank/DDBJ databases">
        <title>Sorghum-associated microbial communities from plants grown in Nebraska, USA.</title>
        <authorList>
            <person name="Schachtman D."/>
        </authorList>
    </citation>
    <scope>NUCLEOTIDE SEQUENCE [LARGE SCALE GENOMIC DNA]</scope>
    <source>
        <strain evidence="2 3">CC258</strain>
    </source>
</reference>
<protein>
    <recommendedName>
        <fullName evidence="1">Plasmid pRiA4b Orf3-like domain-containing protein</fullName>
    </recommendedName>
</protein>
<dbReference type="Proteomes" id="UP001267290">
    <property type="component" value="Unassembled WGS sequence"/>
</dbReference>
<accession>A0ABU1NZV3</accession>
<dbReference type="InterPro" id="IPR024047">
    <property type="entry name" value="MM3350-like_sf"/>
</dbReference>
<dbReference type="RefSeq" id="WP_310500510.1">
    <property type="nucleotide sequence ID" value="NZ_JAVDSB010000008.1"/>
</dbReference>
<name>A0ABU1NZV3_9BACL</name>
<dbReference type="Gene3D" id="3.10.290.30">
    <property type="entry name" value="MM3350-like"/>
    <property type="match status" value="1"/>
</dbReference>
<evidence type="ECO:0000313" key="2">
    <source>
        <dbReference type="EMBL" id="MDR6553033.1"/>
    </source>
</evidence>
<dbReference type="InterPro" id="IPR012912">
    <property type="entry name" value="Plasmid_pRiA4b_Orf3-like"/>
</dbReference>
<proteinExistence type="predicted"/>
<comment type="caution">
    <text evidence="2">The sequence shown here is derived from an EMBL/GenBank/DDBJ whole genome shotgun (WGS) entry which is preliminary data.</text>
</comment>
<gene>
    <name evidence="2" type="ORF">J2736_004240</name>
</gene>
<sequence>MRRHEIDREHLAKFVKVPEQLIKDFLTFTDYLTSQEVGLTKSKQWLSRNNLMELNARMSVPEVGRTKTSDQDAYPLLHLYYHICIAAGFYNKIQSKSGKATLEGTERLALFLQMNETEQYTCLLETFWVDVDWDDLQYGERYSPGYGVSIVIEQILKYPLGTVVAVNDNSDNENLASFFYRWNYFMHYFTYFGFWELTKDEERSVIFHAKYYYIAKTITPSQLLYQLGPVLIETRDLCDWNLQLRRDSGDWRGDSDESFIETLKPLFPSGELVSSLPRLTGIFLDGTYDLRITLHTKCWRTIRISSHHTLHQLHIAIQSAFDFEDDHLYAFFMDGQSWSRFAFYSPDDGEEPGADEAELGELNLRIGQTFLYIFDYGLEWHFQINVESVSDMNSKGSNPQLLDGKGKSPKQYS</sequence>
<evidence type="ECO:0000259" key="1">
    <source>
        <dbReference type="Pfam" id="PF07929"/>
    </source>
</evidence>
<evidence type="ECO:0000313" key="3">
    <source>
        <dbReference type="Proteomes" id="UP001267290"/>
    </source>
</evidence>
<dbReference type="EMBL" id="JAVDSB010000008">
    <property type="protein sequence ID" value="MDR6553033.1"/>
    <property type="molecule type" value="Genomic_DNA"/>
</dbReference>
<dbReference type="SUPFAM" id="SSF159941">
    <property type="entry name" value="MM3350-like"/>
    <property type="match status" value="1"/>
</dbReference>
<dbReference type="Pfam" id="PF07929">
    <property type="entry name" value="PRiA4_ORF3"/>
    <property type="match status" value="1"/>
</dbReference>
<keyword evidence="3" id="KW-1185">Reference proteome</keyword>